<keyword evidence="4" id="KW-0614">Plasmid</keyword>
<proteinExistence type="predicted"/>
<dbReference type="PANTHER" id="PTHR33055:SF3">
    <property type="entry name" value="PUTATIVE TRANSPOSASE FOR IS117-RELATED"/>
    <property type="match status" value="1"/>
</dbReference>
<gene>
    <name evidence="5" type="ORF">HB778_37260</name>
    <name evidence="4" type="ORF">HB778_37265</name>
</gene>
<evidence type="ECO:0000259" key="2">
    <source>
        <dbReference type="Pfam" id="PF01548"/>
    </source>
</evidence>
<evidence type="ECO:0000313" key="5">
    <source>
        <dbReference type="EMBL" id="QND61939.1"/>
    </source>
</evidence>
<dbReference type="Pfam" id="PF01548">
    <property type="entry name" value="DEDD_Tnp_IS110"/>
    <property type="match status" value="1"/>
</dbReference>
<organism evidence="4 6">
    <name type="scientific">Mesorhizobium huakuii</name>
    <dbReference type="NCBI Taxonomy" id="28104"/>
    <lineage>
        <taxon>Bacteria</taxon>
        <taxon>Pseudomonadati</taxon>
        <taxon>Pseudomonadota</taxon>
        <taxon>Alphaproteobacteria</taxon>
        <taxon>Hyphomicrobiales</taxon>
        <taxon>Phyllobacteriaceae</taxon>
        <taxon>Mesorhizobium</taxon>
    </lineage>
</organism>
<dbReference type="EMBL" id="CP050298">
    <property type="protein sequence ID" value="QND61841.1"/>
    <property type="molecule type" value="Genomic_DNA"/>
</dbReference>
<accession>A0A7G6T509</accession>
<dbReference type="InterPro" id="IPR047650">
    <property type="entry name" value="Transpos_IS110"/>
</dbReference>
<dbReference type="Proteomes" id="UP000515465">
    <property type="component" value="Plasmid p_3"/>
</dbReference>
<evidence type="ECO:0000313" key="4">
    <source>
        <dbReference type="EMBL" id="QND61841.1"/>
    </source>
</evidence>
<feature type="domain" description="Transposase IS110-like N-terminal" evidence="2">
    <location>
        <begin position="7"/>
        <end position="146"/>
    </location>
</feature>
<dbReference type="NCBIfam" id="NF033542">
    <property type="entry name" value="transpos_IS110"/>
    <property type="match status" value="1"/>
</dbReference>
<dbReference type="GO" id="GO:0006313">
    <property type="term" value="P:DNA transposition"/>
    <property type="evidence" value="ECO:0007669"/>
    <property type="project" value="InterPro"/>
</dbReference>
<reference evidence="4" key="2">
    <citation type="journal article" date="2020" name="Mol. Plant Microbe Interact.">
        <title>Complete genome sequences of four natural Pseudomonas isolates that catabolize a wide range of aromatic compounds relevant to lignin valorization.</title>
        <authorList>
            <person name="Hatmaker E.A."/>
            <person name="Presle G."/>
            <person name="Cannon O."/>
            <person name="Guss A.M."/>
            <person name="Elkins J.G."/>
        </authorList>
    </citation>
    <scope>NUCLEOTIDE SEQUENCE</scope>
    <source>
        <strain evidence="4">583</strain>
        <plasmid evidence="4">p_3</plasmid>
    </source>
</reference>
<dbReference type="InterPro" id="IPR002525">
    <property type="entry name" value="Transp_IS110-like_N"/>
</dbReference>
<dbReference type="GO" id="GO:0003677">
    <property type="term" value="F:DNA binding"/>
    <property type="evidence" value="ECO:0007669"/>
    <property type="project" value="InterPro"/>
</dbReference>
<protein>
    <submittedName>
        <fullName evidence="4">IS110 family transposase</fullName>
    </submittedName>
</protein>
<dbReference type="PANTHER" id="PTHR33055">
    <property type="entry name" value="TRANSPOSASE FOR INSERTION SEQUENCE ELEMENT IS1111A"/>
    <property type="match status" value="1"/>
</dbReference>
<dbReference type="Pfam" id="PF02371">
    <property type="entry name" value="Transposase_20"/>
    <property type="match status" value="1"/>
</dbReference>
<evidence type="ECO:0000259" key="3">
    <source>
        <dbReference type="Pfam" id="PF02371"/>
    </source>
</evidence>
<dbReference type="GO" id="GO:0004803">
    <property type="term" value="F:transposase activity"/>
    <property type="evidence" value="ECO:0007669"/>
    <property type="project" value="InterPro"/>
</dbReference>
<evidence type="ECO:0000313" key="6">
    <source>
        <dbReference type="Proteomes" id="UP000515465"/>
    </source>
</evidence>
<keyword evidence="1" id="KW-0175">Coiled coil</keyword>
<dbReference type="InterPro" id="IPR003346">
    <property type="entry name" value="Transposase_20"/>
</dbReference>
<reference evidence="6" key="1">
    <citation type="journal article" date="2020" name="Mol. Plant Microbe">
        <title>Rhizobial microsymbionts of the narrowly endemic Oxytropis species growing in Kamchatka are characterized by significant genetic diversity and possess a set of genes that are associated with T3SS and T6SS secretion systems and can affect the development of symbiosis.</title>
        <authorList>
            <person name="Safronova V."/>
            <person name="Guro P."/>
            <person name="Sazanova A."/>
            <person name="Kuznetsova I."/>
            <person name="Belimov A."/>
            <person name="Yakubov V."/>
            <person name="Chirak E."/>
            <person name="Afonin A."/>
            <person name="Gogolev Y."/>
            <person name="Andronov E."/>
            <person name="Tikhonovich I."/>
        </authorList>
    </citation>
    <scope>NUCLEOTIDE SEQUENCE [LARGE SCALE GENOMIC DNA]</scope>
    <source>
        <strain evidence="6">583</strain>
        <plasmid evidence="6">p_3</plasmid>
    </source>
</reference>
<geneLocation type="plasmid" evidence="4 6">
    <name>p_3</name>
</geneLocation>
<sequence length="347" mass="37544">MTQINTIGLDLAKQVFQVHGADAEGAPLFNRRLRRAEVLRFFEKQPTCLVGLEACGGAHYWAREIAALGHDVRLIPPAYVKPFVKRGKTDAADAEAISEAVTRKTMRFVPIKSAEQQAAAMVLRTRALLLRQRTQVINALRAHMSELGIIAAAGPAKVAALAAIVRDPTDARLPAAARFALTALVDQLDTLSEQVERLEREIVTEAKHDEDMRRLTTIPGVGAITAATVKALVPDPDGFRSGRHLAAWLGLTPRSHSSGGKELLGGISKMGNTELRSLLVNGATSVLRHARNNDRALPWLTALLARRPFKVVAIALANKIARIIWALLTKGGTYRKPGVMAVRAANA</sequence>
<evidence type="ECO:0000256" key="1">
    <source>
        <dbReference type="SAM" id="Coils"/>
    </source>
</evidence>
<feature type="coiled-coil region" evidence="1">
    <location>
        <begin position="181"/>
        <end position="208"/>
    </location>
</feature>
<dbReference type="AlphaFoldDB" id="A0A7G6T509"/>
<dbReference type="RefSeq" id="WP_183465509.1">
    <property type="nucleotide sequence ID" value="NZ_CP050298.1"/>
</dbReference>
<dbReference type="EMBL" id="CP050298">
    <property type="protein sequence ID" value="QND61939.1"/>
    <property type="molecule type" value="Genomic_DNA"/>
</dbReference>
<feature type="domain" description="Transposase IS116/IS110/IS902 C-terminal" evidence="3">
    <location>
        <begin position="213"/>
        <end position="290"/>
    </location>
</feature>
<name>A0A7G6T509_9HYPH</name>